<dbReference type="EMBL" id="BMAV01027034">
    <property type="protein sequence ID" value="GFS55587.1"/>
    <property type="molecule type" value="Genomic_DNA"/>
</dbReference>
<protein>
    <submittedName>
        <fullName evidence="2">PX domain-containing protein</fullName>
    </submittedName>
</protein>
<dbReference type="Proteomes" id="UP000886998">
    <property type="component" value="Unassembled WGS sequence"/>
</dbReference>
<dbReference type="SUPFAM" id="SSF64268">
    <property type="entry name" value="PX domain"/>
    <property type="match status" value="1"/>
</dbReference>
<organism evidence="2 3">
    <name type="scientific">Trichonephila inaurata madagascariensis</name>
    <dbReference type="NCBI Taxonomy" id="2747483"/>
    <lineage>
        <taxon>Eukaryota</taxon>
        <taxon>Metazoa</taxon>
        <taxon>Ecdysozoa</taxon>
        <taxon>Arthropoda</taxon>
        <taxon>Chelicerata</taxon>
        <taxon>Arachnida</taxon>
        <taxon>Araneae</taxon>
        <taxon>Araneomorphae</taxon>
        <taxon>Entelegynae</taxon>
        <taxon>Araneoidea</taxon>
        <taxon>Nephilidae</taxon>
        <taxon>Trichonephila</taxon>
        <taxon>Trichonephila inaurata</taxon>
    </lineage>
</organism>
<evidence type="ECO:0000259" key="1">
    <source>
        <dbReference type="PROSITE" id="PS50195"/>
    </source>
</evidence>
<reference evidence="2" key="1">
    <citation type="submission" date="2020-08" db="EMBL/GenBank/DDBJ databases">
        <title>Multicomponent nature underlies the extraordinary mechanical properties of spider dragline silk.</title>
        <authorList>
            <person name="Kono N."/>
            <person name="Nakamura H."/>
            <person name="Mori M."/>
            <person name="Yoshida Y."/>
            <person name="Ohtoshi R."/>
            <person name="Malay A.D."/>
            <person name="Moran D.A.P."/>
            <person name="Tomita M."/>
            <person name="Numata K."/>
            <person name="Arakawa K."/>
        </authorList>
    </citation>
    <scope>NUCLEOTIDE SEQUENCE</scope>
</reference>
<dbReference type="AlphaFoldDB" id="A0A8X6MI65"/>
<feature type="domain" description="PX" evidence="1">
    <location>
        <begin position="1"/>
        <end position="122"/>
    </location>
</feature>
<evidence type="ECO:0000313" key="2">
    <source>
        <dbReference type="EMBL" id="GFS55587.1"/>
    </source>
</evidence>
<comment type="caution">
    <text evidence="2">The sequence shown here is derived from an EMBL/GenBank/DDBJ whole genome shotgun (WGS) entry which is preliminary data.</text>
</comment>
<evidence type="ECO:0000313" key="3">
    <source>
        <dbReference type="Proteomes" id="UP000886998"/>
    </source>
</evidence>
<accession>A0A8X6MI65</accession>
<dbReference type="Gene3D" id="3.30.1520.10">
    <property type="entry name" value="Phox-like domain"/>
    <property type="match status" value="1"/>
</dbReference>
<keyword evidence="3" id="KW-1185">Reference proteome</keyword>
<dbReference type="InterPro" id="IPR001683">
    <property type="entry name" value="PX_dom"/>
</dbReference>
<dbReference type="InterPro" id="IPR036871">
    <property type="entry name" value="PX_dom_sf"/>
</dbReference>
<name>A0A8X6MI65_9ARAC</name>
<proteinExistence type="predicted"/>
<sequence length="142" mass="16851">MFRYVINLQHGIFKWTLKKRYEDFLMLHSILHFYRTLLTLQLPEIKFERNHSRRTSIVVKNPKAPKLPSFPLASNTLWRKKNVVLSKIALAGYLQRVLDKPKFRQFRDTCYHTVLKSSELNTSKSNQSFSACSLSYLREKNT</sequence>
<dbReference type="OrthoDB" id="6433718at2759"/>
<dbReference type="GO" id="GO:0035091">
    <property type="term" value="F:phosphatidylinositol binding"/>
    <property type="evidence" value="ECO:0007669"/>
    <property type="project" value="InterPro"/>
</dbReference>
<dbReference type="PROSITE" id="PS50195">
    <property type="entry name" value="PX"/>
    <property type="match status" value="1"/>
</dbReference>
<gene>
    <name evidence="2" type="primary">AVEN_187519_1</name>
    <name evidence="2" type="ORF">TNIN_339491</name>
</gene>